<organism evidence="1 2">
    <name type="scientific">Candidatus Galligastranaerophilus intestinavium</name>
    <dbReference type="NCBI Taxonomy" id="2840836"/>
    <lineage>
        <taxon>Bacteria</taxon>
        <taxon>Candidatus Galligastranaerophilus</taxon>
    </lineage>
</organism>
<comment type="caution">
    <text evidence="1">The sequence shown here is derived from an EMBL/GenBank/DDBJ whole genome shotgun (WGS) entry which is preliminary data.</text>
</comment>
<reference evidence="1" key="1">
    <citation type="submission" date="2020-10" db="EMBL/GenBank/DDBJ databases">
        <authorList>
            <person name="Gilroy R."/>
        </authorList>
    </citation>
    <scope>NUCLEOTIDE SEQUENCE</scope>
    <source>
        <strain evidence="1">CHK152-2871</strain>
    </source>
</reference>
<dbReference type="Proteomes" id="UP000886865">
    <property type="component" value="Unassembled WGS sequence"/>
</dbReference>
<reference evidence="1" key="2">
    <citation type="journal article" date="2021" name="PeerJ">
        <title>Extensive microbial diversity within the chicken gut microbiome revealed by metagenomics and culture.</title>
        <authorList>
            <person name="Gilroy R."/>
            <person name="Ravi A."/>
            <person name="Getino M."/>
            <person name="Pursley I."/>
            <person name="Horton D.L."/>
            <person name="Alikhan N.F."/>
            <person name="Baker D."/>
            <person name="Gharbi K."/>
            <person name="Hall N."/>
            <person name="Watson M."/>
            <person name="Adriaenssens E.M."/>
            <person name="Foster-Nyarko E."/>
            <person name="Jarju S."/>
            <person name="Secka A."/>
            <person name="Antonio M."/>
            <person name="Oren A."/>
            <person name="Chaudhuri R.R."/>
            <person name="La Ragione R."/>
            <person name="Hildebrand F."/>
            <person name="Pallen M.J."/>
        </authorList>
    </citation>
    <scope>NUCLEOTIDE SEQUENCE</scope>
    <source>
        <strain evidence="1">CHK152-2871</strain>
    </source>
</reference>
<sequence length="57" mass="6703">MAKELLWSKDTVILNRTLDDSLDLLFCQDLKKTNIFAKQVQKERSIKGIIKLIKEIR</sequence>
<dbReference type="AlphaFoldDB" id="A0A9D1FIF6"/>
<gene>
    <name evidence="1" type="ORF">IAA86_01940</name>
</gene>
<protein>
    <submittedName>
        <fullName evidence="1">Uncharacterized protein</fullName>
    </submittedName>
</protein>
<proteinExistence type="predicted"/>
<evidence type="ECO:0000313" key="2">
    <source>
        <dbReference type="Proteomes" id="UP000886865"/>
    </source>
</evidence>
<evidence type="ECO:0000313" key="1">
    <source>
        <dbReference type="EMBL" id="HIS73765.1"/>
    </source>
</evidence>
<accession>A0A9D1FIF6</accession>
<name>A0A9D1FIF6_9BACT</name>
<dbReference type="EMBL" id="DVJQ01000018">
    <property type="protein sequence ID" value="HIS73765.1"/>
    <property type="molecule type" value="Genomic_DNA"/>
</dbReference>